<feature type="compositionally biased region" description="Pro residues" evidence="1">
    <location>
        <begin position="9"/>
        <end position="18"/>
    </location>
</feature>
<comment type="caution">
    <text evidence="2">The sequence shown here is derived from an EMBL/GenBank/DDBJ whole genome shotgun (WGS) entry which is preliminary data.</text>
</comment>
<accession>A0A918RI96</accession>
<feature type="region of interest" description="Disordered" evidence="1">
    <location>
        <begin position="1"/>
        <end position="58"/>
    </location>
</feature>
<dbReference type="Proteomes" id="UP000623010">
    <property type="component" value="Unassembled WGS sequence"/>
</dbReference>
<evidence type="ECO:0000313" key="3">
    <source>
        <dbReference type="Proteomes" id="UP000623010"/>
    </source>
</evidence>
<evidence type="ECO:0000313" key="2">
    <source>
        <dbReference type="EMBL" id="GGZ99945.1"/>
    </source>
</evidence>
<name>A0A918RI96_9ACTN</name>
<dbReference type="AlphaFoldDB" id="A0A918RI96"/>
<reference evidence="2" key="1">
    <citation type="journal article" date="2014" name="Int. J. Syst. Evol. Microbiol.">
        <title>Complete genome sequence of Corynebacterium casei LMG S-19264T (=DSM 44701T), isolated from a smear-ripened cheese.</title>
        <authorList>
            <consortium name="US DOE Joint Genome Institute (JGI-PGF)"/>
            <person name="Walter F."/>
            <person name="Albersmeier A."/>
            <person name="Kalinowski J."/>
            <person name="Ruckert C."/>
        </authorList>
    </citation>
    <scope>NUCLEOTIDE SEQUENCE</scope>
    <source>
        <strain evidence="2">JCM 5016</strain>
    </source>
</reference>
<reference evidence="2" key="2">
    <citation type="submission" date="2020-09" db="EMBL/GenBank/DDBJ databases">
        <authorList>
            <person name="Sun Q."/>
            <person name="Ohkuma M."/>
        </authorList>
    </citation>
    <scope>NUCLEOTIDE SEQUENCE</scope>
    <source>
        <strain evidence="2">JCM 5016</strain>
    </source>
</reference>
<proteinExistence type="predicted"/>
<dbReference type="EMBL" id="BMWH01000019">
    <property type="protein sequence ID" value="GGZ99945.1"/>
    <property type="molecule type" value="Genomic_DNA"/>
</dbReference>
<sequence>MRADVRAPPARPIPPPSPKLSASPPLSAPLERGDPHEQGGTPTVPEATKTFADFPATT</sequence>
<evidence type="ECO:0000256" key="1">
    <source>
        <dbReference type="SAM" id="MobiDB-lite"/>
    </source>
</evidence>
<gene>
    <name evidence="2" type="ORF">GCM10010389_43790</name>
</gene>
<keyword evidence="3" id="KW-1185">Reference proteome</keyword>
<protein>
    <submittedName>
        <fullName evidence="2">Uncharacterized protein</fullName>
    </submittedName>
</protein>
<feature type="compositionally biased region" description="Low complexity" evidence="1">
    <location>
        <begin position="19"/>
        <end position="30"/>
    </location>
</feature>
<organism evidence="2 3">
    <name type="scientific">Streptomyces echinoruber</name>
    <dbReference type="NCBI Taxonomy" id="68898"/>
    <lineage>
        <taxon>Bacteria</taxon>
        <taxon>Bacillati</taxon>
        <taxon>Actinomycetota</taxon>
        <taxon>Actinomycetes</taxon>
        <taxon>Kitasatosporales</taxon>
        <taxon>Streptomycetaceae</taxon>
        <taxon>Streptomyces</taxon>
    </lineage>
</organism>